<name>A0ABP0U6N9_9BRYO</name>
<evidence type="ECO:0000256" key="3">
    <source>
        <dbReference type="RuleBase" id="RU000489"/>
    </source>
</evidence>
<comment type="similarity">
    <text evidence="4">Belongs to the glycosyl hydrolase 18 family.</text>
</comment>
<evidence type="ECO:0000256" key="1">
    <source>
        <dbReference type="ARBA" id="ARBA00022801"/>
    </source>
</evidence>
<feature type="domain" description="GH18" evidence="6">
    <location>
        <begin position="68"/>
        <end position="347"/>
    </location>
</feature>
<dbReference type="PROSITE" id="PS51910">
    <property type="entry name" value="GH18_2"/>
    <property type="match status" value="1"/>
</dbReference>
<dbReference type="Proteomes" id="UP001497512">
    <property type="component" value="Chromosome 19"/>
</dbReference>
<keyword evidence="2 3" id="KW-0326">Glycosidase</keyword>
<proteinExistence type="inferred from homology"/>
<keyword evidence="1 3" id="KW-0378">Hydrolase</keyword>
<dbReference type="PANTHER" id="PTHR46476:SF9">
    <property type="entry name" value="GH18 DOMAIN-CONTAINING PROTEIN"/>
    <property type="match status" value="1"/>
</dbReference>
<dbReference type="Gene3D" id="3.20.20.80">
    <property type="entry name" value="Glycosidases"/>
    <property type="match status" value="1"/>
</dbReference>
<dbReference type="SUPFAM" id="SSF51445">
    <property type="entry name" value="(Trans)glycosidases"/>
    <property type="match status" value="1"/>
</dbReference>
<gene>
    <name evidence="7" type="ORF">CSSPTR1EN2_LOCUS11712</name>
</gene>
<evidence type="ECO:0000259" key="6">
    <source>
        <dbReference type="PROSITE" id="PS51910"/>
    </source>
</evidence>
<evidence type="ECO:0000256" key="2">
    <source>
        <dbReference type="ARBA" id="ARBA00023295"/>
    </source>
</evidence>
<dbReference type="Pfam" id="PF00704">
    <property type="entry name" value="Glyco_hydro_18"/>
    <property type="match status" value="1"/>
</dbReference>
<dbReference type="InterPro" id="IPR001223">
    <property type="entry name" value="Glyco_hydro18_cat"/>
</dbReference>
<dbReference type="PROSITE" id="PS01095">
    <property type="entry name" value="GH18_1"/>
    <property type="match status" value="1"/>
</dbReference>
<dbReference type="InterPro" id="IPR001579">
    <property type="entry name" value="Glyco_hydro_18_chit_AS"/>
</dbReference>
<feature type="chain" id="PRO_5045905008" description="GH18 domain-containing protein" evidence="5">
    <location>
        <begin position="32"/>
        <end position="347"/>
    </location>
</feature>
<evidence type="ECO:0000313" key="8">
    <source>
        <dbReference type="Proteomes" id="UP001497512"/>
    </source>
</evidence>
<dbReference type="PANTHER" id="PTHR46476">
    <property type="entry name" value="CHITINASE 2-LIKE"/>
    <property type="match status" value="1"/>
</dbReference>
<sequence>MAGVGAGTSKKFFAAILLGLILAVVLNRVVASTRQKPEDAAVDGGTRHLQQLLRGRSLLQGSSSSQDALLIDYMGANGDTSLQFSDLQATVSAFPAVQFIFPLAFAIDADASGNPQNGIFSPYWVTSLDSQSAQLFKQQNPNVKLMVSLAGATQYINDSNPSQPVNWYDPASIDEWVSNAVSSITSLASTYSLDGIDIDYETYPSGSASFTSCIGQVISTLKSSNTISVASIAPFDDTLSIYADLFANYASVIDYVNYQFYGDGLTTQGEYVNRFNTVAASFSSSSNKVLASVEVGGRGLQGNDFIGAATQLRNMIAGIMNWDVDHSKNSNPPFALEQSVGTFLTSA</sequence>
<keyword evidence="8" id="KW-1185">Reference proteome</keyword>
<dbReference type="EMBL" id="OZ019911">
    <property type="protein sequence ID" value="CAK9213389.1"/>
    <property type="molecule type" value="Genomic_DNA"/>
</dbReference>
<accession>A0ABP0U6N9</accession>
<feature type="signal peptide" evidence="5">
    <location>
        <begin position="1"/>
        <end position="31"/>
    </location>
</feature>
<evidence type="ECO:0000313" key="7">
    <source>
        <dbReference type="EMBL" id="CAK9213389.1"/>
    </source>
</evidence>
<evidence type="ECO:0000256" key="5">
    <source>
        <dbReference type="SAM" id="SignalP"/>
    </source>
</evidence>
<evidence type="ECO:0000256" key="4">
    <source>
        <dbReference type="RuleBase" id="RU004453"/>
    </source>
</evidence>
<reference evidence="7" key="1">
    <citation type="submission" date="2024-02" db="EMBL/GenBank/DDBJ databases">
        <authorList>
            <consortium name="ELIXIR-Norway"/>
            <consortium name="Elixir Norway"/>
        </authorList>
    </citation>
    <scope>NUCLEOTIDE SEQUENCE</scope>
</reference>
<organism evidence="7 8">
    <name type="scientific">Sphagnum troendelagicum</name>
    <dbReference type="NCBI Taxonomy" id="128251"/>
    <lineage>
        <taxon>Eukaryota</taxon>
        <taxon>Viridiplantae</taxon>
        <taxon>Streptophyta</taxon>
        <taxon>Embryophyta</taxon>
        <taxon>Bryophyta</taxon>
        <taxon>Sphagnophytina</taxon>
        <taxon>Sphagnopsida</taxon>
        <taxon>Sphagnales</taxon>
        <taxon>Sphagnaceae</taxon>
        <taxon>Sphagnum</taxon>
    </lineage>
</organism>
<protein>
    <recommendedName>
        <fullName evidence="6">GH18 domain-containing protein</fullName>
    </recommendedName>
</protein>
<keyword evidence="5" id="KW-0732">Signal</keyword>
<dbReference type="InterPro" id="IPR017853">
    <property type="entry name" value="GH"/>
</dbReference>